<reference evidence="6" key="2">
    <citation type="journal article" date="2023" name="Microbiome">
        <title>Synthase-selected sorting approach identifies a beta-lactone synthase in a nudibranch symbiotic bacterium.</title>
        <authorList>
            <person name="Dzunkova M."/>
            <person name="La Clair J.J."/>
            <person name="Tyml T."/>
            <person name="Doud D."/>
            <person name="Schulz F."/>
            <person name="Piquer-Esteban S."/>
            <person name="Porcel Sanchis D."/>
            <person name="Osborn A."/>
            <person name="Robinson D."/>
            <person name="Louie K.B."/>
            <person name="Bowen B.P."/>
            <person name="Bowers R.M."/>
            <person name="Lee J."/>
            <person name="Arnau V."/>
            <person name="Diaz-Villanueva W."/>
            <person name="Stepanauskas R."/>
            <person name="Gosliner T."/>
            <person name="Date S.V."/>
            <person name="Northen T.R."/>
            <person name="Cheng J.F."/>
            <person name="Burkart M.D."/>
            <person name="Woyke T."/>
        </authorList>
    </citation>
    <scope>NUCLEOTIDE SEQUENCE</scope>
    <source>
        <strain evidence="6">Df01</strain>
    </source>
</reference>
<evidence type="ECO:0000256" key="1">
    <source>
        <dbReference type="ARBA" id="ARBA00001933"/>
    </source>
</evidence>
<accession>A0ABT7QLV2</accession>
<dbReference type="InterPro" id="IPR015422">
    <property type="entry name" value="PyrdxlP-dep_Trfase_small"/>
</dbReference>
<dbReference type="InterPro" id="IPR005814">
    <property type="entry name" value="Aminotrans_3"/>
</dbReference>
<keyword evidence="3" id="KW-0808">Transferase</keyword>
<comment type="similarity">
    <text evidence="5">Belongs to the class-III pyridoxal-phosphate-dependent aminotransferase family.</text>
</comment>
<evidence type="ECO:0000256" key="4">
    <source>
        <dbReference type="ARBA" id="ARBA00022898"/>
    </source>
</evidence>
<evidence type="ECO:0000256" key="2">
    <source>
        <dbReference type="ARBA" id="ARBA00022576"/>
    </source>
</evidence>
<dbReference type="PROSITE" id="PS00600">
    <property type="entry name" value="AA_TRANSFER_CLASS_3"/>
    <property type="match status" value="1"/>
</dbReference>
<dbReference type="InterPro" id="IPR015424">
    <property type="entry name" value="PyrdxlP-dep_Trfase"/>
</dbReference>
<dbReference type="Proteomes" id="UP001168167">
    <property type="component" value="Unassembled WGS sequence"/>
</dbReference>
<keyword evidence="4 5" id="KW-0663">Pyridoxal phosphate</keyword>
<organism evidence="6 7">
    <name type="scientific">Candidatus Doriopsillibacter californiensis</name>
    <dbReference type="NCBI Taxonomy" id="2970740"/>
    <lineage>
        <taxon>Bacteria</taxon>
        <taxon>Pseudomonadati</taxon>
        <taxon>Pseudomonadota</taxon>
        <taxon>Gammaproteobacteria</taxon>
        <taxon>Candidatus Tethybacterales</taxon>
        <taxon>Candidatus Persebacteraceae</taxon>
        <taxon>Candidatus Doriopsillibacter</taxon>
    </lineage>
</organism>
<evidence type="ECO:0000313" key="6">
    <source>
        <dbReference type="EMBL" id="MDM5147586.1"/>
    </source>
</evidence>
<dbReference type="PIRSF" id="PIRSF000521">
    <property type="entry name" value="Transaminase_4ab_Lys_Orn"/>
    <property type="match status" value="1"/>
</dbReference>
<dbReference type="Gene3D" id="3.90.1150.10">
    <property type="entry name" value="Aspartate Aminotransferase, domain 1"/>
    <property type="match status" value="1"/>
</dbReference>
<comment type="cofactor">
    <cofactor evidence="1">
        <name>pyridoxal 5'-phosphate</name>
        <dbReference type="ChEBI" id="CHEBI:597326"/>
    </cofactor>
</comment>
<evidence type="ECO:0000256" key="5">
    <source>
        <dbReference type="RuleBase" id="RU003560"/>
    </source>
</evidence>
<evidence type="ECO:0000256" key="3">
    <source>
        <dbReference type="ARBA" id="ARBA00022679"/>
    </source>
</evidence>
<dbReference type="EMBL" id="JANQAO010000002">
    <property type="protein sequence ID" value="MDM5147586.1"/>
    <property type="molecule type" value="Genomic_DNA"/>
</dbReference>
<protein>
    <submittedName>
        <fullName evidence="6">Aspartate aminotransferase family protein</fullName>
    </submittedName>
</protein>
<dbReference type="Gene3D" id="3.40.640.10">
    <property type="entry name" value="Type I PLP-dependent aspartate aminotransferase-like (Major domain)"/>
    <property type="match status" value="1"/>
</dbReference>
<dbReference type="PANTHER" id="PTHR42684:SF1">
    <property type="entry name" value="BETA-ALANINE--PYRUVATE AMINOTRANSFERASE"/>
    <property type="match status" value="1"/>
</dbReference>
<dbReference type="CDD" id="cd00610">
    <property type="entry name" value="OAT_like"/>
    <property type="match status" value="1"/>
</dbReference>
<comment type="caution">
    <text evidence="6">The sequence shown here is derived from an EMBL/GenBank/DDBJ whole genome shotgun (WGS) entry which is preliminary data.</text>
</comment>
<gene>
    <name evidence="6" type="ORF">NQX30_04275</name>
</gene>
<evidence type="ECO:0000313" key="7">
    <source>
        <dbReference type="Proteomes" id="UP001168167"/>
    </source>
</evidence>
<name>A0ABT7QLV2_9GAMM</name>
<dbReference type="Pfam" id="PF00202">
    <property type="entry name" value="Aminotran_3"/>
    <property type="match status" value="1"/>
</dbReference>
<proteinExistence type="inferred from homology"/>
<dbReference type="SUPFAM" id="SSF53383">
    <property type="entry name" value="PLP-dependent transferases"/>
    <property type="match status" value="1"/>
</dbReference>
<sequence>MTIQPTMDAFWMPYSSNKNFKSKPRLLASAKDMHCYDMDGRKLLDATSGLWCSNGGHCREPIVRAIQEQAAVLDFAPTFHLGHPSVFEFSERLATYFPDELNSVFLTNSGSEADDSALKMALAYHKIRGNGGKQLLVGRERGYHGVGFGGMSVGGIVKNRLWFGNQMLRVDHLPHTHNPQKNGFSRGIPEHGGESYADALQQIIALHDASTIAAVIVEPVSGSAGVLPPPQGYLKRLREICSANDILLIYDEVITAFGRLGKKTAAEYFGVTPDMITFAKGVTSGCAPLGGVLVRDDIRQTFIDAAQEKEIDFFHGYTYSGHPLSVAAGRGALNLYEEEGLMERIDSEGLSAYFEEAIHSLRDCPNVKDIRNIGFMGAVELESIPGKVGDRAFNIFERCFHEKDIMMRVTGDTLAFSPPLIAEKSHLDEIFDKTREALRDYQ</sequence>
<reference evidence="6" key="1">
    <citation type="submission" date="2022-08" db="EMBL/GenBank/DDBJ databases">
        <authorList>
            <person name="Dzunkova M."/>
            <person name="La Clair J."/>
            <person name="Tyml T."/>
            <person name="Doud D."/>
            <person name="Schulz F."/>
            <person name="Piquer S."/>
            <person name="Porcel Sanchis D."/>
            <person name="Osborn A."/>
            <person name="Robinson D."/>
            <person name="Louie K.B."/>
            <person name="Bowen B.P."/>
            <person name="Bowers R."/>
            <person name="Lee J."/>
            <person name="Arnau Llombart V."/>
            <person name="Diaz Villanueva W."/>
            <person name="Gosliner T."/>
            <person name="Northen T."/>
            <person name="Cheng J.-F."/>
            <person name="Burkart M.D."/>
            <person name="Woyke T."/>
        </authorList>
    </citation>
    <scope>NUCLEOTIDE SEQUENCE</scope>
    <source>
        <strain evidence="6">Df01</strain>
    </source>
</reference>
<dbReference type="GO" id="GO:0008483">
    <property type="term" value="F:transaminase activity"/>
    <property type="evidence" value="ECO:0007669"/>
    <property type="project" value="UniProtKB-KW"/>
</dbReference>
<dbReference type="PANTHER" id="PTHR42684">
    <property type="entry name" value="ADENOSYLMETHIONINE-8-AMINO-7-OXONONANOATE AMINOTRANSFERASE"/>
    <property type="match status" value="1"/>
</dbReference>
<dbReference type="InterPro" id="IPR049704">
    <property type="entry name" value="Aminotrans_3_PPA_site"/>
</dbReference>
<keyword evidence="2 6" id="KW-0032">Aminotransferase</keyword>
<dbReference type="InterPro" id="IPR015421">
    <property type="entry name" value="PyrdxlP-dep_Trfase_major"/>
</dbReference>
<keyword evidence="7" id="KW-1185">Reference proteome</keyword>